<dbReference type="AlphaFoldDB" id="A0A7R8Z7J9"/>
<dbReference type="PANTHER" id="PTHR22973">
    <property type="entry name" value="LD35087P"/>
    <property type="match status" value="1"/>
</dbReference>
<dbReference type="InterPro" id="IPR000582">
    <property type="entry name" value="Acyl-CoA-binding_protein"/>
</dbReference>
<dbReference type="InterPro" id="IPR036598">
    <property type="entry name" value="GOLD_dom_sf"/>
</dbReference>
<feature type="domain" description="ACB" evidence="4">
    <location>
        <begin position="50"/>
        <end position="141"/>
    </location>
</feature>
<protein>
    <recommendedName>
        <fullName evidence="6">Golgi resident protein GCP60</fullName>
    </recommendedName>
</protein>
<dbReference type="Pfam" id="PF00887">
    <property type="entry name" value="ACBP"/>
    <property type="match status" value="1"/>
</dbReference>
<evidence type="ECO:0000256" key="2">
    <source>
        <dbReference type="SAM" id="MobiDB-lite"/>
    </source>
</evidence>
<dbReference type="InterPro" id="IPR052269">
    <property type="entry name" value="Golgi-PI4KB_interaction"/>
</dbReference>
<evidence type="ECO:0000256" key="1">
    <source>
        <dbReference type="ARBA" id="ARBA00022990"/>
    </source>
</evidence>
<dbReference type="GO" id="GO:0000062">
    <property type="term" value="F:fatty-acyl-CoA binding"/>
    <property type="evidence" value="ECO:0007669"/>
    <property type="project" value="InterPro"/>
</dbReference>
<dbReference type="GO" id="GO:0000139">
    <property type="term" value="C:Golgi membrane"/>
    <property type="evidence" value="ECO:0007669"/>
    <property type="project" value="TreeGrafter"/>
</dbReference>
<feature type="domain" description="GOLD" evidence="3">
    <location>
        <begin position="302"/>
        <end position="473"/>
    </location>
</feature>
<organism evidence="5">
    <name type="scientific">Timema douglasi</name>
    <name type="common">Walking stick</name>
    <dbReference type="NCBI Taxonomy" id="61478"/>
    <lineage>
        <taxon>Eukaryota</taxon>
        <taxon>Metazoa</taxon>
        <taxon>Ecdysozoa</taxon>
        <taxon>Arthropoda</taxon>
        <taxon>Hexapoda</taxon>
        <taxon>Insecta</taxon>
        <taxon>Pterygota</taxon>
        <taxon>Neoptera</taxon>
        <taxon>Polyneoptera</taxon>
        <taxon>Phasmatodea</taxon>
        <taxon>Timematodea</taxon>
        <taxon>Timematoidea</taxon>
        <taxon>Timematidae</taxon>
        <taxon>Timema</taxon>
    </lineage>
</organism>
<dbReference type="InterPro" id="IPR009038">
    <property type="entry name" value="GOLD_dom"/>
</dbReference>
<evidence type="ECO:0000313" key="5">
    <source>
        <dbReference type="EMBL" id="CAD7196621.1"/>
    </source>
</evidence>
<dbReference type="PANTHER" id="PTHR22973:SF12">
    <property type="entry name" value="LD35087P"/>
    <property type="match status" value="1"/>
</dbReference>
<feature type="region of interest" description="Disordered" evidence="2">
    <location>
        <begin position="165"/>
        <end position="193"/>
    </location>
</feature>
<evidence type="ECO:0000259" key="4">
    <source>
        <dbReference type="PROSITE" id="PS51228"/>
    </source>
</evidence>
<keyword evidence="1" id="KW-0007">Acetylation</keyword>
<dbReference type="SUPFAM" id="SSF101576">
    <property type="entry name" value="Supernatant protein factor (SPF), C-terminal domain"/>
    <property type="match status" value="1"/>
</dbReference>
<dbReference type="Gene3D" id="2.60.120.680">
    <property type="entry name" value="GOLD domain"/>
    <property type="match status" value="1"/>
</dbReference>
<evidence type="ECO:0000259" key="3">
    <source>
        <dbReference type="PROSITE" id="PS50866"/>
    </source>
</evidence>
<dbReference type="FunFam" id="1.20.80.10:FF:000017">
    <property type="entry name" value="Golgi resident protein GCP60"/>
    <property type="match status" value="1"/>
</dbReference>
<dbReference type="SUPFAM" id="SSF47027">
    <property type="entry name" value="Acyl-CoA binding protein"/>
    <property type="match status" value="1"/>
</dbReference>
<evidence type="ECO:0008006" key="6">
    <source>
        <dbReference type="Google" id="ProtNLM"/>
    </source>
</evidence>
<proteinExistence type="predicted"/>
<feature type="compositionally biased region" description="Acidic residues" evidence="2">
    <location>
        <begin position="373"/>
        <end position="390"/>
    </location>
</feature>
<accession>A0A7R8Z7J9</accession>
<dbReference type="Gene3D" id="1.20.80.10">
    <property type="match status" value="1"/>
</dbReference>
<name>A0A7R8Z7J9_TIMDO</name>
<dbReference type="PROSITE" id="PS51228">
    <property type="entry name" value="ACB_2"/>
    <property type="match status" value="1"/>
</dbReference>
<reference evidence="5" key="1">
    <citation type="submission" date="2020-11" db="EMBL/GenBank/DDBJ databases">
        <authorList>
            <person name="Tran Van P."/>
        </authorList>
    </citation>
    <scope>NUCLEOTIDE SEQUENCE</scope>
</reference>
<gene>
    <name evidence="5" type="ORF">TDIB3V08_LOCUS2961</name>
</gene>
<feature type="compositionally biased region" description="Acidic residues" evidence="2">
    <location>
        <begin position="275"/>
        <end position="284"/>
    </location>
</feature>
<feature type="region of interest" description="Disordered" evidence="2">
    <location>
        <begin position="269"/>
        <end position="293"/>
    </location>
</feature>
<dbReference type="EMBL" id="OA565255">
    <property type="protein sequence ID" value="CAD7196621.1"/>
    <property type="molecule type" value="Genomic_DNA"/>
</dbReference>
<dbReference type="InterPro" id="IPR035984">
    <property type="entry name" value="Acyl-CoA-binding_sf"/>
</dbReference>
<dbReference type="PROSITE" id="PS50866">
    <property type="entry name" value="GOLD"/>
    <property type="match status" value="1"/>
</dbReference>
<dbReference type="FunFam" id="2.60.120.680:FF:000011">
    <property type="entry name" value="Predicted protein"/>
    <property type="match status" value="1"/>
</dbReference>
<sequence length="534" mass="61472">MATEENVVMSNFDRLSIASEEESNRSSNEACNETNNKENDESFNIWGFRLKDLYRLALKFYKEKEGKAVHLSYEDKLKLVAFTRQVSHGKFNQDSLPPLGVLDVIGRDRSLAWQSVGDMSREEAMSGFVELLDKICSLFKPYVEAHKRDEEERVRLAQKEQERLQEEEEKARLQEEAKKKEEEDRAKQEAQRRQIQDALNQQTYHQFKAYAEQQYPGNPEQQGVLMRQLQEQHYHQYMQQLYQQQSRQHNVEDMGDLVEQAQLLPNGLGAILDGTENDSEDDGSQGEFPTISSASMWTRKDIKEFKESIRKEGGDAIIKVGHGETVTVRVPTHEDGTCLFWEFATDSYDIGFGVYFEWSKSATNQVSVHISESEDEEEMEEEDEEELTGDDIERGANLNSGKAAELNNRPPLSIIVPVYRRDCQEEVYAGSHVYPGQGVYLLKFDNSYSLILRRISMFSSLSEVGRITFGTGAYSHIEQVEANHCAVLIFQWNMKTAQWLAAARSVCEYAPVPREILPRRRKTSLKLLRILTKE</sequence>
<dbReference type="Pfam" id="PF13897">
    <property type="entry name" value="GOLD_2"/>
    <property type="match status" value="1"/>
</dbReference>
<feature type="region of interest" description="Disordered" evidence="2">
    <location>
        <begin position="371"/>
        <end position="394"/>
    </location>
</feature>
<dbReference type="InterPro" id="IPR014352">
    <property type="entry name" value="FERM/acyl-CoA-bd_prot_sf"/>
</dbReference>